<protein>
    <recommendedName>
        <fullName evidence="3">phosphoenolpyruvate carboxykinase (GTP)</fullName>
        <ecNumber evidence="3">4.1.1.32</ecNumber>
    </recommendedName>
</protein>
<dbReference type="AGR" id="WB:WBGene00019151"/>
<comment type="similarity">
    <text evidence="2">Belongs to the phosphoenolpyruvate carboxykinase [GTP] family.</text>
</comment>
<dbReference type="Pfam" id="PF17297">
    <property type="entry name" value="PEPCK_N"/>
    <property type="match status" value="1"/>
</dbReference>
<sequence length="624" mass="69361">MTETDCPTCQFPSIQTRDRLNDVCQFIVPRQHNTLIVPNFGQVPVLKGDLTWLSPEVLTFLNDCVQLMTPCAVRICNGSVFEAQELRDAIANEFGNEEQQMLDRFHLKMADIGYDDVSVVTKDRLDADPGISLSNASASRTSSSGSGEGIENVRLSSHYMSQKMFDFNKTKLFDCSMSGRTMYVVPFSMGTIGSRRAVVGVQITDDPVLVLNLRTTFRVLSNIWDHIAATTNFLRCVHTIGMPRPIIRKIVTPSPVETPVGSFLVLKHDDQEVWAHGHSFGRTPRYGKTFSVHAASWLGAKQGWLAESAAILAITNPKNDTIHVCYSSLTTIDSLQLSKGLAPGWKVTVVSEKSVWLHWHDGKIYGFSPENDEMEELGSPKNLANLLTGVISEYQIQSFDPQSTKWASDVGVPISALIFANRRHDQYPLILEANTWEEGVCVAAGIRVSSMKQQKISEESVKESVEGASPRRILVECPMLRADAINFSIAKYVKHWLEMGVGVKSSSENFENPPPPQIFFTNLYQEVDGKPLWPGGVDNARIFEYIYERCANPADLSKTISSGLGIVPKTLQLSAGTNLAPLLQVDIRFWLTELNKLRAFFNLQMECSLPPQLDKVLTDLAANL</sequence>
<dbReference type="GO" id="GO:0042594">
    <property type="term" value="P:response to starvation"/>
    <property type="evidence" value="ECO:0000318"/>
    <property type="project" value="GO_Central"/>
</dbReference>
<keyword evidence="5" id="KW-0547">Nucleotide-binding</keyword>
<dbReference type="InterPro" id="IPR008210">
    <property type="entry name" value="PEP_carboxykinase_N"/>
</dbReference>
<dbReference type="GO" id="GO:0019543">
    <property type="term" value="P:propionate catabolic process"/>
    <property type="evidence" value="ECO:0000318"/>
    <property type="project" value="GO_Central"/>
</dbReference>
<dbReference type="GO" id="GO:0071333">
    <property type="term" value="P:cellular response to glucose stimulus"/>
    <property type="evidence" value="ECO:0000318"/>
    <property type="project" value="GO_Central"/>
</dbReference>
<evidence type="ECO:0000256" key="9">
    <source>
        <dbReference type="ARBA" id="ARBA00023239"/>
    </source>
</evidence>
<name>Q9TYQ8_CAEEL</name>
<dbReference type="CTD" id="177360"/>
<evidence type="ECO:0000313" key="13">
    <source>
        <dbReference type="Proteomes" id="UP000001940"/>
    </source>
</evidence>
<dbReference type="PeptideAtlas" id="Q9TYQ8"/>
<evidence type="ECO:0000259" key="11">
    <source>
        <dbReference type="Pfam" id="PF17297"/>
    </source>
</evidence>
<reference evidence="12 13" key="1">
    <citation type="journal article" date="1998" name="Science">
        <title>Genome sequence of the nematode C. elegans: a platform for investigating biology.</title>
        <authorList>
            <consortium name="The C. elegans sequencing consortium"/>
            <person name="Sulson J.E."/>
            <person name="Waterston R."/>
        </authorList>
    </citation>
    <scope>NUCLEOTIDE SEQUENCE [LARGE SCALE GENOMIC DNA]</scope>
    <source>
        <strain evidence="12 13">Bristol N2</strain>
    </source>
</reference>
<dbReference type="KEGG" id="cel:CELE_H04M03.1"/>
<evidence type="ECO:0000256" key="4">
    <source>
        <dbReference type="ARBA" id="ARBA00022723"/>
    </source>
</evidence>
<dbReference type="Gene3D" id="3.90.228.20">
    <property type="match status" value="1"/>
</dbReference>
<dbReference type="AlphaFoldDB" id="Q9TYQ8"/>
<evidence type="ECO:0000256" key="6">
    <source>
        <dbReference type="ARBA" id="ARBA00022793"/>
    </source>
</evidence>
<dbReference type="STRING" id="6239.H04M03.1.1"/>
<evidence type="ECO:0007829" key="15">
    <source>
        <dbReference type="PeptideAtlas" id="Q9TYQ8"/>
    </source>
</evidence>
<dbReference type="FunCoup" id="Q9TYQ8">
    <property type="interactions" value="55"/>
</dbReference>
<evidence type="ECO:0000256" key="7">
    <source>
        <dbReference type="ARBA" id="ARBA00023134"/>
    </source>
</evidence>
<dbReference type="InterPro" id="IPR013035">
    <property type="entry name" value="PEP_carboxykinase_C"/>
</dbReference>
<dbReference type="Bgee" id="WBGene00019151">
    <property type="expression patterns" value="Expressed in material anatomical entity and 2 other cell types or tissues"/>
</dbReference>
<dbReference type="UCSC" id="H04M03.1">
    <property type="organism name" value="c. elegans"/>
</dbReference>
<dbReference type="PIRSF" id="PIRSF001348">
    <property type="entry name" value="PEP_carboxykinase_GTP"/>
    <property type="match status" value="1"/>
</dbReference>
<dbReference type="SMR" id="Q9TYQ8"/>
<evidence type="ECO:0000256" key="2">
    <source>
        <dbReference type="ARBA" id="ARBA00005796"/>
    </source>
</evidence>
<gene>
    <name evidence="12 14" type="primary">pck-3</name>
    <name evidence="12" type="ORF">CELE_H04M03.1</name>
    <name evidence="14" type="ORF">H04M03.1</name>
</gene>
<evidence type="ECO:0000256" key="3">
    <source>
        <dbReference type="ARBA" id="ARBA00012306"/>
    </source>
</evidence>
<dbReference type="GO" id="GO:0033993">
    <property type="term" value="P:response to lipid"/>
    <property type="evidence" value="ECO:0000318"/>
    <property type="project" value="GO_Central"/>
</dbReference>
<dbReference type="Reactome" id="R-CEL-70263">
    <property type="pathway name" value="Gluconeogenesis"/>
</dbReference>
<dbReference type="Proteomes" id="UP000001940">
    <property type="component" value="Chromosome IV"/>
</dbReference>
<evidence type="ECO:0000256" key="5">
    <source>
        <dbReference type="ARBA" id="ARBA00022741"/>
    </source>
</evidence>
<evidence type="ECO:0000259" key="10">
    <source>
        <dbReference type="Pfam" id="PF00821"/>
    </source>
</evidence>
<evidence type="ECO:0000256" key="8">
    <source>
        <dbReference type="ARBA" id="ARBA00023211"/>
    </source>
</evidence>
<dbReference type="PANTHER" id="PTHR11561:SF2">
    <property type="entry name" value="PHOSPHOENOLPYRUVATE CARBOXYKINASE (GTP)"/>
    <property type="match status" value="1"/>
</dbReference>
<dbReference type="InterPro" id="IPR035078">
    <property type="entry name" value="PEP_carboxykinase_GTP_N"/>
</dbReference>
<dbReference type="Pfam" id="PF00821">
    <property type="entry name" value="PEPCK_GTP"/>
    <property type="match status" value="1"/>
</dbReference>
<keyword evidence="15" id="KW-1267">Proteomics identification</keyword>
<keyword evidence="4" id="KW-0479">Metal-binding</keyword>
<dbReference type="WormBase" id="H04M03.1">
    <property type="protein sequence ID" value="CE20920"/>
    <property type="gene ID" value="WBGene00019151"/>
    <property type="gene designation" value="pck-3"/>
</dbReference>
<keyword evidence="13" id="KW-1185">Reference proteome</keyword>
<proteinExistence type="evidence at protein level"/>
<dbReference type="EC" id="4.1.1.32" evidence="3"/>
<dbReference type="Gene3D" id="3.40.449.10">
    <property type="entry name" value="Phosphoenolpyruvate Carboxykinase, domain 1"/>
    <property type="match status" value="1"/>
</dbReference>
<keyword evidence="6" id="KW-0210">Decarboxylase</keyword>
<dbReference type="InParanoid" id="Q9TYQ8"/>
<dbReference type="GO" id="GO:0004613">
    <property type="term" value="F:phosphoenolpyruvate carboxykinase (GTP) activity"/>
    <property type="evidence" value="ECO:0000318"/>
    <property type="project" value="GO_Central"/>
</dbReference>
<keyword evidence="8" id="KW-0464">Manganese</keyword>
<dbReference type="SUPFAM" id="SSF53795">
    <property type="entry name" value="PEP carboxykinase-like"/>
    <property type="match status" value="1"/>
</dbReference>
<feature type="domain" description="Phosphoenolpyruvate carboxykinase C-terminal P-loop" evidence="10">
    <location>
        <begin position="396"/>
        <end position="620"/>
    </location>
</feature>
<evidence type="ECO:0000256" key="1">
    <source>
        <dbReference type="ARBA" id="ARBA00001936"/>
    </source>
</evidence>
<dbReference type="PhylomeDB" id="Q9TYQ8"/>
<dbReference type="GO" id="GO:0006107">
    <property type="term" value="P:oxaloacetate metabolic process"/>
    <property type="evidence" value="ECO:0000318"/>
    <property type="project" value="GO_Central"/>
</dbReference>
<dbReference type="HOGENOM" id="CLU_460961_0_0_1"/>
<dbReference type="EMBL" id="BX284604">
    <property type="protein sequence ID" value="CCD63377.1"/>
    <property type="molecule type" value="Genomic_DNA"/>
</dbReference>
<evidence type="ECO:0000313" key="12">
    <source>
        <dbReference type="EMBL" id="CCD63377.1"/>
    </source>
</evidence>
<dbReference type="OrthoDB" id="5777351at2759"/>
<dbReference type="RefSeq" id="NP_500887.1">
    <property type="nucleotide sequence ID" value="NM_068486.5"/>
</dbReference>
<dbReference type="GO" id="GO:0005525">
    <property type="term" value="F:GTP binding"/>
    <property type="evidence" value="ECO:0007669"/>
    <property type="project" value="UniProtKB-KW"/>
</dbReference>
<dbReference type="InterPro" id="IPR035077">
    <property type="entry name" value="PEP_carboxykinase_GTP_C"/>
</dbReference>
<dbReference type="GO" id="GO:0006094">
    <property type="term" value="P:gluconeogenesis"/>
    <property type="evidence" value="ECO:0000318"/>
    <property type="project" value="GO_Central"/>
</dbReference>
<dbReference type="GO" id="GO:0030145">
    <property type="term" value="F:manganese ion binding"/>
    <property type="evidence" value="ECO:0000318"/>
    <property type="project" value="GO_Central"/>
</dbReference>
<dbReference type="eggNOG" id="KOG3749">
    <property type="taxonomic scope" value="Eukaryota"/>
</dbReference>
<dbReference type="SUPFAM" id="SSF68923">
    <property type="entry name" value="PEP carboxykinase N-terminal domain"/>
    <property type="match status" value="1"/>
</dbReference>
<dbReference type="OMA" id="IGMPRPI"/>
<dbReference type="GO" id="GO:0005829">
    <property type="term" value="C:cytosol"/>
    <property type="evidence" value="ECO:0000250"/>
    <property type="project" value="WormBase"/>
</dbReference>
<feature type="domain" description="Phosphoenolpyruvate carboxykinase GTP-utilising N-terminal" evidence="11">
    <location>
        <begin position="60"/>
        <end position="288"/>
    </location>
</feature>
<organism evidence="12 13">
    <name type="scientific">Caenorhabditis elegans</name>
    <dbReference type="NCBI Taxonomy" id="6239"/>
    <lineage>
        <taxon>Eukaryota</taxon>
        <taxon>Metazoa</taxon>
        <taxon>Ecdysozoa</taxon>
        <taxon>Nematoda</taxon>
        <taxon>Chromadorea</taxon>
        <taxon>Rhabditida</taxon>
        <taxon>Rhabditina</taxon>
        <taxon>Rhabditomorpha</taxon>
        <taxon>Rhabditoidea</taxon>
        <taxon>Rhabditidae</taxon>
        <taxon>Peloderinae</taxon>
        <taxon>Caenorhabditis</taxon>
    </lineage>
</organism>
<dbReference type="PaxDb" id="6239-H04M03.1"/>
<accession>Q9TYQ8</accession>
<comment type="cofactor">
    <cofactor evidence="1">
        <name>Mn(2+)</name>
        <dbReference type="ChEBI" id="CHEBI:29035"/>
    </cofactor>
</comment>
<dbReference type="GeneID" id="177360"/>
<keyword evidence="9" id="KW-0456">Lyase</keyword>
<keyword evidence="7" id="KW-0342">GTP-binding</keyword>
<dbReference type="InterPro" id="IPR008209">
    <property type="entry name" value="PEP_carboxykinase_GTP"/>
</dbReference>
<evidence type="ECO:0000313" key="14">
    <source>
        <dbReference type="WormBase" id="H04M03.1"/>
    </source>
</evidence>
<dbReference type="PANTHER" id="PTHR11561">
    <property type="entry name" value="PHOSPHOENOLPYRUVATE CARBOXYKINASE"/>
    <property type="match status" value="1"/>
</dbReference>
<dbReference type="GO" id="GO:0046327">
    <property type="term" value="P:glycerol biosynthetic process from pyruvate"/>
    <property type="evidence" value="ECO:0000318"/>
    <property type="project" value="GO_Central"/>
</dbReference>
<dbReference type="PIR" id="T33868">
    <property type="entry name" value="T33868"/>
</dbReference>
<dbReference type="FunFam" id="3.90.228.20:FF:000010">
    <property type="entry name" value="Phosphoenolypyruvate CarboxyKinase"/>
    <property type="match status" value="1"/>
</dbReference>